<comment type="caution">
    <text evidence="3">The sequence shown here is derived from an EMBL/GenBank/DDBJ whole genome shotgun (WGS) entry which is preliminary data.</text>
</comment>
<feature type="domain" description="4Fe-4S ferredoxin-type" evidence="2">
    <location>
        <begin position="62"/>
        <end position="94"/>
    </location>
</feature>
<dbReference type="Pfam" id="PF13183">
    <property type="entry name" value="Fer4_8"/>
    <property type="match status" value="1"/>
</dbReference>
<feature type="domain" description="4Fe-4S ferredoxin-type" evidence="2">
    <location>
        <begin position="108"/>
        <end position="132"/>
    </location>
</feature>
<name>A0A832ZWB4_CALS0</name>
<evidence type="ECO:0000259" key="2">
    <source>
        <dbReference type="PROSITE" id="PS51379"/>
    </source>
</evidence>
<dbReference type="InterPro" id="IPR017896">
    <property type="entry name" value="4Fe4S_Fe-S-bd"/>
</dbReference>
<gene>
    <name evidence="3" type="ORF">EYH45_05765</name>
</gene>
<dbReference type="SUPFAM" id="SSF46548">
    <property type="entry name" value="alpha-helical ferredoxin"/>
    <property type="match status" value="1"/>
</dbReference>
<reference evidence="3" key="1">
    <citation type="journal article" date="2020" name="ISME J.">
        <title>Gammaproteobacteria mediating utilization of methyl-, sulfur- and petroleum organic compounds in deep ocean hydrothermal plumes.</title>
        <authorList>
            <person name="Zhou Z."/>
            <person name="Liu Y."/>
            <person name="Pan J."/>
            <person name="Cron B.R."/>
            <person name="Toner B.M."/>
            <person name="Anantharaman K."/>
            <person name="Breier J.A."/>
            <person name="Dick G.J."/>
            <person name="Li M."/>
        </authorList>
    </citation>
    <scope>NUCLEOTIDE SEQUENCE</scope>
    <source>
        <strain evidence="3">SZUA-1515</strain>
    </source>
</reference>
<dbReference type="GO" id="GO:0016491">
    <property type="term" value="F:oxidoreductase activity"/>
    <property type="evidence" value="ECO:0007669"/>
    <property type="project" value="UniProtKB-ARBA"/>
</dbReference>
<dbReference type="Gene3D" id="1.10.1060.10">
    <property type="entry name" value="Alpha-helical ferredoxin"/>
    <property type="match status" value="1"/>
</dbReference>
<dbReference type="PROSITE" id="PS51379">
    <property type="entry name" value="4FE4S_FER_2"/>
    <property type="match status" value="2"/>
</dbReference>
<dbReference type="InterPro" id="IPR051460">
    <property type="entry name" value="HdrC_iron-sulfur_subunit"/>
</dbReference>
<dbReference type="EMBL" id="DQVM01000112">
    <property type="protein sequence ID" value="HIQ30054.1"/>
    <property type="molecule type" value="Genomic_DNA"/>
</dbReference>
<dbReference type="InterPro" id="IPR009051">
    <property type="entry name" value="Helical_ferredxn"/>
</dbReference>
<dbReference type="Proteomes" id="UP000608579">
    <property type="component" value="Unassembled WGS sequence"/>
</dbReference>
<dbReference type="GO" id="GO:0051536">
    <property type="term" value="F:iron-sulfur cluster binding"/>
    <property type="evidence" value="ECO:0007669"/>
    <property type="project" value="InterPro"/>
</dbReference>
<dbReference type="InterPro" id="IPR017900">
    <property type="entry name" value="4Fe4S_Fe_S_CS"/>
</dbReference>
<dbReference type="GO" id="GO:0005886">
    <property type="term" value="C:plasma membrane"/>
    <property type="evidence" value="ECO:0007669"/>
    <property type="project" value="TreeGrafter"/>
</dbReference>
<accession>A0A832ZWB4</accession>
<dbReference type="PROSITE" id="PS00198">
    <property type="entry name" value="4FE4S_FER_1"/>
    <property type="match status" value="1"/>
</dbReference>
<dbReference type="PANTHER" id="PTHR43255">
    <property type="entry name" value="IRON-SULFUR-BINDING OXIDOREDUCTASE FADF-RELATED-RELATED"/>
    <property type="match status" value="1"/>
</dbReference>
<proteinExistence type="inferred from homology"/>
<dbReference type="AlphaFoldDB" id="A0A832ZWB4"/>
<sequence length="150" mass="17410">MSKKSKKKGAFIIEREYIDDQRIIEPEHLKLEEVDMSGRWGVLVLPRTIEEFNHSLYEEIKNHPRGRNIHKCWQCGNCTAACPVAEENPLFNPRYFIHIVKMGYKLELEKFKDYIYLCGSCGRCSEVCPKGVDPSGVMEAIGTVLRRYKL</sequence>
<evidence type="ECO:0000313" key="4">
    <source>
        <dbReference type="Proteomes" id="UP000608579"/>
    </source>
</evidence>
<organism evidence="3 4">
    <name type="scientific">Caldiarchaeum subterraneum</name>
    <dbReference type="NCBI Taxonomy" id="311458"/>
    <lineage>
        <taxon>Archaea</taxon>
        <taxon>Nitrososphaerota</taxon>
        <taxon>Candidatus Caldarchaeales</taxon>
        <taxon>Candidatus Caldarchaeaceae</taxon>
        <taxon>Candidatus Caldarchaeum</taxon>
    </lineage>
</organism>
<comment type="similarity">
    <text evidence="1">Belongs to the HdrC family.</text>
</comment>
<evidence type="ECO:0000313" key="3">
    <source>
        <dbReference type="EMBL" id="HIQ30054.1"/>
    </source>
</evidence>
<evidence type="ECO:0000256" key="1">
    <source>
        <dbReference type="ARBA" id="ARBA00007097"/>
    </source>
</evidence>
<dbReference type="PANTHER" id="PTHR43255:SF2">
    <property type="entry name" value="HETERODISULFIDE REDUCTASE RELATED PROTEIN"/>
    <property type="match status" value="1"/>
</dbReference>
<protein>
    <recommendedName>
        <fullName evidence="2">4Fe-4S ferredoxin-type domain-containing protein</fullName>
    </recommendedName>
</protein>